<evidence type="ECO:0000313" key="2">
    <source>
        <dbReference type="EMBL" id="KAK8013262.1"/>
    </source>
</evidence>
<gene>
    <name evidence="2" type="ORF">PG991_009533</name>
</gene>
<feature type="compositionally biased region" description="Low complexity" evidence="1">
    <location>
        <begin position="580"/>
        <end position="589"/>
    </location>
</feature>
<accession>A0ABR1RJ28</accession>
<name>A0ABR1RJ28_9PEZI</name>
<feature type="region of interest" description="Disordered" evidence="1">
    <location>
        <begin position="180"/>
        <end position="205"/>
    </location>
</feature>
<protein>
    <submittedName>
        <fullName evidence="2">Uncharacterized protein</fullName>
    </submittedName>
</protein>
<proteinExistence type="predicted"/>
<feature type="compositionally biased region" description="Low complexity" evidence="1">
    <location>
        <begin position="603"/>
        <end position="629"/>
    </location>
</feature>
<organism evidence="2 3">
    <name type="scientific">Apiospora marii</name>
    <dbReference type="NCBI Taxonomy" id="335849"/>
    <lineage>
        <taxon>Eukaryota</taxon>
        <taxon>Fungi</taxon>
        <taxon>Dikarya</taxon>
        <taxon>Ascomycota</taxon>
        <taxon>Pezizomycotina</taxon>
        <taxon>Sordariomycetes</taxon>
        <taxon>Xylariomycetidae</taxon>
        <taxon>Amphisphaeriales</taxon>
        <taxon>Apiosporaceae</taxon>
        <taxon>Apiospora</taxon>
    </lineage>
</organism>
<feature type="region of interest" description="Disordered" evidence="1">
    <location>
        <begin position="799"/>
        <end position="865"/>
    </location>
</feature>
<evidence type="ECO:0000256" key="1">
    <source>
        <dbReference type="SAM" id="MobiDB-lite"/>
    </source>
</evidence>
<feature type="compositionally biased region" description="Pro residues" evidence="1">
    <location>
        <begin position="1007"/>
        <end position="1016"/>
    </location>
</feature>
<feature type="compositionally biased region" description="Acidic residues" evidence="1">
    <location>
        <begin position="429"/>
        <end position="442"/>
    </location>
</feature>
<sequence>MARLQGQAEKIDFLKFVWRHRSMWLSSPSDTQKVGFWTFVVEEFKNRKGGQVFDTHTDPTSPVTGLAFYTTPLSPAQPLFTLLLTNSPSPGHHCMQAKEQMYRICIHQLKGQKANGTPRNVALEDRTVFDEAKDAVIPAWRAVKLLSSMILFKLELAECLTSEGMRLIVNQIAAEAAAANTRNGGGGNEDNDNHAGRDETREEETLRLLFSPPIYEAIEKFVARVKTAPFGTRLEDMFPETLETENDNGADDDDDDGVDNDDGRANPIAIPSIEDPSIEEGGNANSIPASAKHKEKTPSPFLPETYTRINSSELPDPDFRVALKPDRQAEYDALEKGWEEMHPNNPTRLQMEEMDAAAKREAAASARRRPNNRRGKKNRAKQRGKKSQVKRRVDNDQALPPTPPQSSQPVRDPSPVFIDLEATQPPDIPDMEEQEEGEEEADQPLLLHAGHPLGLGSSPAPPETENNIMHTDFDQFIWEFEPDLPLAGPSSSSGPPEPPSSHREKQPSPIADARPTPEQTPGQEDLGRPTPARSESGLFVPQIKETPVPPPEPWWLTYGQAKREETLPPLSVIASQGAFSSSRDTSTRPPSQPAAERRQRSAGASKPTASRSSSRAAGTTSGASAGTPADEQAAQRAAVEDQHQPQSSSTSTQSSQSEGHDAVTAADPNSDKRPPAKKPRKVAEKSKKAEATKNNKAKKQKGKDKGKGKEVEQGAGGQTGPGPVVADPRSEEALRQQLANTEKPRRATYIGAPALAGSIEDLRRREKTIIMPPVPQILSTAATVTAAVATNPAPMVEAVPHERNESSMPSSSQSRAPQVAPTAPRKKPESNRNDTTTPSPPDKQRQKQQHIRHQSICPTFEGTHIRLDDDEPAQCVLGQSDRGVTVERVPSSSPAAAAATRSHVSSEAPPVQPPVRQTVEEDESPDHRQDSPTSLKKQRNKAKWARYKQRRRNKRSGRDSTTVPPSPAAPLPESEPTHGSERGQAGSSSGPERDRQHSTTSHRGSAMPPPPLPLPPRQKSTSAATNRRGSAVPPPAPAGPPRGRYSTPWEWRGEDSVSPEQQKRSRDAADLGRAPDHNKKRRMGSTTTDRHGTSDIVDLTSVPLPGPSSSSTHSFTYAAASTAPATSVEKQQQQQQQVGEYPSSAPPRQQAEDHSHAHPSAEAYACKRRFMSVPPPLNAGGGYRVAEVAHKPPAPLDGLFMLRVEKRLMNLENQLGHRE</sequence>
<dbReference type="EMBL" id="JAQQWI010000014">
    <property type="protein sequence ID" value="KAK8013262.1"/>
    <property type="molecule type" value="Genomic_DNA"/>
</dbReference>
<feature type="compositionally biased region" description="Basic and acidic residues" evidence="1">
    <location>
        <begin position="1051"/>
        <end position="1077"/>
    </location>
</feature>
<feature type="region of interest" description="Disordered" evidence="1">
    <location>
        <begin position="352"/>
        <end position="749"/>
    </location>
</feature>
<feature type="compositionally biased region" description="Basic residues" evidence="1">
    <location>
        <begin position="366"/>
        <end position="390"/>
    </location>
</feature>
<feature type="compositionally biased region" description="Low complexity" evidence="1">
    <location>
        <begin position="646"/>
        <end position="657"/>
    </location>
</feature>
<feature type="compositionally biased region" description="Basic residues" evidence="1">
    <location>
        <begin position="936"/>
        <end position="955"/>
    </location>
</feature>
<feature type="compositionally biased region" description="Basic and acidic residues" evidence="1">
    <location>
        <begin position="191"/>
        <end position="205"/>
    </location>
</feature>
<feature type="region of interest" description="Disordered" evidence="1">
    <location>
        <begin position="878"/>
        <end position="1160"/>
    </location>
</feature>
<feature type="compositionally biased region" description="Low complexity" evidence="1">
    <location>
        <begin position="444"/>
        <end position="456"/>
    </location>
</feature>
<feature type="region of interest" description="Disordered" evidence="1">
    <location>
        <begin position="236"/>
        <end position="319"/>
    </location>
</feature>
<keyword evidence="3" id="KW-1185">Reference proteome</keyword>
<feature type="compositionally biased region" description="Basic and acidic residues" evidence="1">
    <location>
        <begin position="681"/>
        <end position="693"/>
    </location>
</feature>
<reference evidence="2 3" key="1">
    <citation type="submission" date="2023-01" db="EMBL/GenBank/DDBJ databases">
        <title>Analysis of 21 Apiospora genomes using comparative genomics revels a genus with tremendous synthesis potential of carbohydrate active enzymes and secondary metabolites.</title>
        <authorList>
            <person name="Sorensen T."/>
        </authorList>
    </citation>
    <scope>NUCLEOTIDE SEQUENCE [LARGE SCALE GENOMIC DNA]</scope>
    <source>
        <strain evidence="2 3">CBS 20057</strain>
    </source>
</reference>
<dbReference type="Proteomes" id="UP001396898">
    <property type="component" value="Unassembled WGS sequence"/>
</dbReference>
<feature type="compositionally biased region" description="Low complexity" evidence="1">
    <location>
        <begin position="1114"/>
        <end position="1137"/>
    </location>
</feature>
<feature type="compositionally biased region" description="Basic and acidic residues" evidence="1">
    <location>
        <begin position="703"/>
        <end position="712"/>
    </location>
</feature>
<feature type="compositionally biased region" description="Low complexity" evidence="1">
    <location>
        <begin position="888"/>
        <end position="906"/>
    </location>
</feature>
<feature type="compositionally biased region" description="Acidic residues" evidence="1">
    <location>
        <begin position="242"/>
        <end position="260"/>
    </location>
</feature>
<comment type="caution">
    <text evidence="2">The sequence shown here is derived from an EMBL/GenBank/DDBJ whole genome shotgun (WGS) entry which is preliminary data.</text>
</comment>
<evidence type="ECO:0000313" key="3">
    <source>
        <dbReference type="Proteomes" id="UP001396898"/>
    </source>
</evidence>